<keyword evidence="2" id="KW-1185">Reference proteome</keyword>
<sequence length="167" mass="19301">MKKICIIGSSGAGKSTLANKLGTKLTLDIHHLDAYFWQPGWMMCSSSEQIAIQNQLVKKHSWIIDGNYGDTLNLRIKASDTIIFLDIPRLTCLYHVLKRVIRYNNKTRPDMGKDCPEKFDPSFLKWTWNFRKNQRPHILKELSNLSNNQEVIILHSTKEINAFLDSL</sequence>
<dbReference type="PANTHER" id="PTHR37816">
    <property type="entry name" value="YALI0E33011P"/>
    <property type="match status" value="1"/>
</dbReference>
<dbReference type="AlphaFoldDB" id="A0A430B8U9"/>
<dbReference type="EMBL" id="NGKB01000001">
    <property type="protein sequence ID" value="RSU16760.1"/>
    <property type="molecule type" value="Genomic_DNA"/>
</dbReference>
<dbReference type="Proteomes" id="UP000288028">
    <property type="component" value="Unassembled WGS sequence"/>
</dbReference>
<dbReference type="RefSeq" id="WP_126790905.1">
    <property type="nucleotide sequence ID" value="NZ_CP060720.1"/>
</dbReference>
<accession>A0A430B8U9</accession>
<comment type="caution">
    <text evidence="1">The sequence shown here is derived from an EMBL/GenBank/DDBJ whole genome shotgun (WGS) entry which is preliminary data.</text>
</comment>
<protein>
    <submittedName>
        <fullName evidence="1">Topology modulation protein</fullName>
    </submittedName>
</protein>
<dbReference type="GeneID" id="95579885"/>
<organism evidence="1 2">
    <name type="scientific">Vagococcus carniphilus</name>
    <dbReference type="NCBI Taxonomy" id="218144"/>
    <lineage>
        <taxon>Bacteria</taxon>
        <taxon>Bacillati</taxon>
        <taxon>Bacillota</taxon>
        <taxon>Bacilli</taxon>
        <taxon>Lactobacillales</taxon>
        <taxon>Enterococcaceae</taxon>
        <taxon>Vagococcus</taxon>
    </lineage>
</organism>
<gene>
    <name evidence="1" type="ORF">CBF28_00820</name>
</gene>
<proteinExistence type="predicted"/>
<dbReference type="SUPFAM" id="SSF52540">
    <property type="entry name" value="P-loop containing nucleoside triphosphate hydrolases"/>
    <property type="match status" value="1"/>
</dbReference>
<dbReference type="InterPro" id="IPR052922">
    <property type="entry name" value="Cytidylate_Kinase-2"/>
</dbReference>
<dbReference type="Gene3D" id="3.40.50.300">
    <property type="entry name" value="P-loop containing nucleotide triphosphate hydrolases"/>
    <property type="match status" value="1"/>
</dbReference>
<dbReference type="NCBIfam" id="NF005994">
    <property type="entry name" value="PRK08118.1"/>
    <property type="match status" value="1"/>
</dbReference>
<evidence type="ECO:0000313" key="1">
    <source>
        <dbReference type="EMBL" id="RSU16760.1"/>
    </source>
</evidence>
<name>A0A430B8U9_9ENTE</name>
<evidence type="ECO:0000313" key="2">
    <source>
        <dbReference type="Proteomes" id="UP000288028"/>
    </source>
</evidence>
<dbReference type="InterPro" id="IPR027417">
    <property type="entry name" value="P-loop_NTPase"/>
</dbReference>
<dbReference type="PANTHER" id="PTHR37816:SF3">
    <property type="entry name" value="MODULATES DNA TOPOLOGY"/>
    <property type="match status" value="1"/>
</dbReference>
<reference evidence="1 2" key="1">
    <citation type="submission" date="2017-05" db="EMBL/GenBank/DDBJ databases">
        <title>Vagococcus spp. assemblies.</title>
        <authorList>
            <person name="Gulvik C.A."/>
        </authorList>
    </citation>
    <scope>NUCLEOTIDE SEQUENCE [LARGE SCALE GENOMIC DNA]</scope>
    <source>
        <strain evidence="1 2">SS1714</strain>
    </source>
</reference>
<dbReference type="OrthoDB" id="1201990at2"/>